<evidence type="ECO:0000256" key="1">
    <source>
        <dbReference type="ARBA" id="ARBA00004651"/>
    </source>
</evidence>
<protein>
    <submittedName>
        <fullName evidence="7">LptF/LptG family permease</fullName>
    </submittedName>
</protein>
<keyword evidence="2" id="KW-1003">Cell membrane</keyword>
<evidence type="ECO:0000256" key="5">
    <source>
        <dbReference type="ARBA" id="ARBA00023136"/>
    </source>
</evidence>
<comment type="subcellular location">
    <subcellularLocation>
        <location evidence="1">Cell membrane</location>
        <topology evidence="1">Multi-pass membrane protein</topology>
    </subcellularLocation>
</comment>
<dbReference type="Pfam" id="PF03739">
    <property type="entry name" value="LptF_LptG"/>
    <property type="match status" value="1"/>
</dbReference>
<organism evidence="7 8">
    <name type="scientific">Maribacter cobaltidurans</name>
    <dbReference type="NCBI Taxonomy" id="1178778"/>
    <lineage>
        <taxon>Bacteria</taxon>
        <taxon>Pseudomonadati</taxon>
        <taxon>Bacteroidota</taxon>
        <taxon>Flavobacteriia</taxon>
        <taxon>Flavobacteriales</taxon>
        <taxon>Flavobacteriaceae</taxon>
        <taxon>Maribacter</taxon>
    </lineage>
</organism>
<dbReference type="InterPro" id="IPR005495">
    <property type="entry name" value="LptG/LptF_permease"/>
</dbReference>
<dbReference type="PANTHER" id="PTHR33529:SF6">
    <property type="entry name" value="YJGP_YJGQ FAMILY PERMEASE"/>
    <property type="match status" value="1"/>
</dbReference>
<feature type="transmembrane region" description="Helical" evidence="6">
    <location>
        <begin position="101"/>
        <end position="124"/>
    </location>
</feature>
<feature type="transmembrane region" description="Helical" evidence="6">
    <location>
        <begin position="452"/>
        <end position="469"/>
    </location>
</feature>
<comment type="caution">
    <text evidence="7">The sequence shown here is derived from an EMBL/GenBank/DDBJ whole genome shotgun (WGS) entry which is preliminary data.</text>
</comment>
<dbReference type="Proteomes" id="UP001356308">
    <property type="component" value="Unassembled WGS sequence"/>
</dbReference>
<accession>A0ABU7IW52</accession>
<gene>
    <name evidence="7" type="ORF">V1I91_13280</name>
</gene>
<proteinExistence type="predicted"/>
<feature type="transmembrane region" description="Helical" evidence="6">
    <location>
        <begin position="64"/>
        <end position="81"/>
    </location>
</feature>
<evidence type="ECO:0000256" key="2">
    <source>
        <dbReference type="ARBA" id="ARBA00022475"/>
    </source>
</evidence>
<keyword evidence="4 6" id="KW-1133">Transmembrane helix</keyword>
<name>A0ABU7IW52_9FLAO</name>
<evidence type="ECO:0000313" key="8">
    <source>
        <dbReference type="Proteomes" id="UP001356308"/>
    </source>
</evidence>
<dbReference type="EMBL" id="JAZDDG010000006">
    <property type="protein sequence ID" value="MEE1977053.1"/>
    <property type="molecule type" value="Genomic_DNA"/>
</dbReference>
<reference evidence="7 8" key="1">
    <citation type="submission" date="2024-01" db="EMBL/GenBank/DDBJ databases">
        <title>Maribacter spp. originated from different algae showed divergent polysaccharides utilization ability.</title>
        <authorList>
            <person name="Wang H."/>
            <person name="Wu Y."/>
        </authorList>
    </citation>
    <scope>NUCLEOTIDE SEQUENCE [LARGE SCALE GENOMIC DNA]</scope>
    <source>
        <strain evidence="7 8">PR1</strain>
    </source>
</reference>
<evidence type="ECO:0000256" key="3">
    <source>
        <dbReference type="ARBA" id="ARBA00022692"/>
    </source>
</evidence>
<feature type="transmembrane region" description="Helical" evidence="6">
    <location>
        <begin position="12"/>
        <end position="33"/>
    </location>
</feature>
<evidence type="ECO:0000313" key="7">
    <source>
        <dbReference type="EMBL" id="MEE1977053.1"/>
    </source>
</evidence>
<keyword evidence="5 6" id="KW-0472">Membrane</keyword>
<feature type="transmembrane region" description="Helical" evidence="6">
    <location>
        <begin position="393"/>
        <end position="413"/>
    </location>
</feature>
<keyword evidence="8" id="KW-1185">Reference proteome</keyword>
<evidence type="ECO:0000256" key="4">
    <source>
        <dbReference type="ARBA" id="ARBA00022989"/>
    </source>
</evidence>
<dbReference type="PANTHER" id="PTHR33529">
    <property type="entry name" value="SLR0882 PROTEIN-RELATED"/>
    <property type="match status" value="1"/>
</dbReference>
<feature type="transmembrane region" description="Helical" evidence="6">
    <location>
        <begin position="419"/>
        <end position="440"/>
    </location>
</feature>
<sequence length="503" mass="57475">MRILDRYILTRFTFNFVSSFVILMFIFIFQTIWLFIDDLAGKGLDIIIIGKFLFYLMPDLTEKVLPLTVLLSSILTFGSFAENYEFAAMKASGISLQRAMLSLIVFVVLLGGVTFFFANSIIPLSQRKIYNLRKNIAKVKPAAVVAEGVFSDFEGMNIKVDEKYGDNDRYLKNVIIHQKNNQSKNNVVIKSKQGELVSSEDSDIVQLILTDGHYYDDIESKKNKLKYPHAKADFDTYIMNIEIPELNNEDLEAERDISTDKMKNISRLKKDIDSLKDDNYRIVRAFSKSISNRIGMFQPLDPNDTTETRTSLQRKQDSIRQIKLDLLRKNPARQDSIKQDLIYLFPEYLKVQVINSAKNATTNILNSVRGKKEEMQKRYKIYNMHILSMHNKYALAFSCIILFFVGAPLGAIIRKGGLGLPMVIAIVLFLVYYFIGVFAGNYAKEGNIHPMLGAWLSTLIMLPLSVFLTKRATEDKGLMSFGVVTDFFKNLVKKKSKNEDDDS</sequence>
<evidence type="ECO:0000256" key="6">
    <source>
        <dbReference type="SAM" id="Phobius"/>
    </source>
</evidence>
<keyword evidence="3 6" id="KW-0812">Transmembrane</keyword>